<evidence type="ECO:0000259" key="2">
    <source>
        <dbReference type="Pfam" id="PF18265"/>
    </source>
</evidence>
<sequence>MSSEESEKVRKELLDLQKKRADLEQEILVYQDILKSLNIGMNEPLVDKEGFPRNDVDIYQVRTARNKIVCLSNDCKALTEQMEKKLHEFHAMSRPGNGTF</sequence>
<evidence type="ECO:0000256" key="1">
    <source>
        <dbReference type="SAM" id="Coils"/>
    </source>
</evidence>
<dbReference type="OMA" id="HNENNIC"/>
<dbReference type="KEGG" id="tut:107359124"/>
<dbReference type="Proteomes" id="UP000015104">
    <property type="component" value="Unassembled WGS sequence"/>
</dbReference>
<dbReference type="OrthoDB" id="72325at2759"/>
<gene>
    <name evidence="3" type="primary">107359124</name>
</gene>
<feature type="coiled-coil region" evidence="1">
    <location>
        <begin position="6"/>
        <end position="33"/>
    </location>
</feature>
<dbReference type="InterPro" id="IPR040815">
    <property type="entry name" value="Nas2_N"/>
</dbReference>
<name>T1JZC6_TETUR</name>
<protein>
    <recommendedName>
        <fullName evidence="2">Nas2 N-terminal domain-containing protein</fullName>
    </recommendedName>
</protein>
<dbReference type="Pfam" id="PF18265">
    <property type="entry name" value="Nas2_N"/>
    <property type="match status" value="1"/>
</dbReference>
<dbReference type="STRING" id="32264.T1JZC6"/>
<dbReference type="PANTHER" id="PTHR12651">
    <property type="entry name" value="26S PROTEASOME NON-ATPASE REGULATORY SUBUNIT 9"/>
    <property type="match status" value="1"/>
</dbReference>
<dbReference type="AlphaFoldDB" id="T1JZC6"/>
<dbReference type="GO" id="GO:0005634">
    <property type="term" value="C:nucleus"/>
    <property type="evidence" value="ECO:0007669"/>
    <property type="project" value="TreeGrafter"/>
</dbReference>
<dbReference type="EnsemblMetazoa" id="tetur03g03480.1">
    <property type="protein sequence ID" value="tetur03g03480.1"/>
    <property type="gene ID" value="tetur03g03480"/>
</dbReference>
<evidence type="ECO:0000313" key="4">
    <source>
        <dbReference type="Proteomes" id="UP000015104"/>
    </source>
</evidence>
<dbReference type="Gene3D" id="6.10.140.1710">
    <property type="match status" value="1"/>
</dbReference>
<reference evidence="4" key="1">
    <citation type="submission" date="2011-08" db="EMBL/GenBank/DDBJ databases">
        <authorList>
            <person name="Rombauts S."/>
        </authorList>
    </citation>
    <scope>NUCLEOTIDE SEQUENCE</scope>
    <source>
        <strain evidence="4">London</strain>
    </source>
</reference>
<organism evidence="3 4">
    <name type="scientific">Tetranychus urticae</name>
    <name type="common">Two-spotted spider mite</name>
    <dbReference type="NCBI Taxonomy" id="32264"/>
    <lineage>
        <taxon>Eukaryota</taxon>
        <taxon>Metazoa</taxon>
        <taxon>Ecdysozoa</taxon>
        <taxon>Arthropoda</taxon>
        <taxon>Chelicerata</taxon>
        <taxon>Arachnida</taxon>
        <taxon>Acari</taxon>
        <taxon>Acariformes</taxon>
        <taxon>Trombidiformes</taxon>
        <taxon>Prostigmata</taxon>
        <taxon>Eleutherengona</taxon>
        <taxon>Raphignathae</taxon>
        <taxon>Tetranychoidea</taxon>
        <taxon>Tetranychidae</taxon>
        <taxon>Tetranychus</taxon>
    </lineage>
</organism>
<dbReference type="PANTHER" id="PTHR12651:SF1">
    <property type="entry name" value="26S PROTEASOME NON-ATPASE REGULATORY SUBUNIT 9"/>
    <property type="match status" value="1"/>
</dbReference>
<dbReference type="GO" id="GO:0005737">
    <property type="term" value="C:cytoplasm"/>
    <property type="evidence" value="ECO:0007669"/>
    <property type="project" value="TreeGrafter"/>
</dbReference>
<feature type="domain" description="Nas2 N-terminal" evidence="2">
    <location>
        <begin position="14"/>
        <end position="91"/>
    </location>
</feature>
<dbReference type="HOGENOM" id="CLU_2309535_0_0_1"/>
<proteinExistence type="predicted"/>
<accession>T1JZC6</accession>
<reference evidence="3" key="2">
    <citation type="submission" date="2015-06" db="UniProtKB">
        <authorList>
            <consortium name="EnsemblMetazoa"/>
        </authorList>
    </citation>
    <scope>IDENTIFICATION</scope>
</reference>
<keyword evidence="4" id="KW-1185">Reference proteome</keyword>
<dbReference type="GO" id="GO:0070682">
    <property type="term" value="P:proteasome regulatory particle assembly"/>
    <property type="evidence" value="ECO:0007669"/>
    <property type="project" value="InterPro"/>
</dbReference>
<dbReference type="InterPro" id="IPR035269">
    <property type="entry name" value="PSMD9"/>
</dbReference>
<keyword evidence="1" id="KW-0175">Coiled coil</keyword>
<dbReference type="EMBL" id="CAEY01001120">
    <property type="status" value="NOT_ANNOTATED_CDS"/>
    <property type="molecule type" value="Genomic_DNA"/>
</dbReference>
<dbReference type="eggNOG" id="KOG3129">
    <property type="taxonomic scope" value="Eukaryota"/>
</dbReference>
<evidence type="ECO:0000313" key="3">
    <source>
        <dbReference type="EnsemblMetazoa" id="tetur03g03480.1"/>
    </source>
</evidence>